<dbReference type="Proteomes" id="UP001108123">
    <property type="component" value="Unassembled WGS sequence"/>
</dbReference>
<dbReference type="RefSeq" id="WP_226808231.1">
    <property type="nucleotide sequence ID" value="NZ_JAJBNW010000039.1"/>
</dbReference>
<sequence length="405" mass="46413">MKFKYYNLSKLPKLAWCAIATSKSPEIHIYHGNGIETFEDFFVEGAWDGDFCSADFHKSKFFMGSGGKLLENGLGGVLFATSNHTLERLYSISEKDVVYISNSLPFILYMSELELELKYLEYEIDFNSILKGINKYKKMILLSEGKKIQLHYYCNILLSDKYELIEIQKDVIKPFIDYKDYENQLLQTLKMFVNNAQSNKRKMKYGLIATISKGYDAAASAAIAKEVGCETVVSFNKPKKYAEDCGSDIARQLGYKNVITKNADDYLNNTSLIEAEFLSSGELGSGIVFTAFEKEFKNNIVFVGERGDKLWDKNWIDTNKEMRFKNEIFSGTSMIENRLRVGYILFPVPLFGASQWPSIHNISNSNEMEPYSVGGKYDRPIPRRILETRSVSRNMFGIEKKRSRI</sequence>
<dbReference type="AlphaFoldDB" id="A0A9Q4AD00"/>
<proteinExistence type="predicted"/>
<keyword evidence="2" id="KW-1185">Reference proteome</keyword>
<reference evidence="1" key="1">
    <citation type="submission" date="2022-01" db="EMBL/GenBank/DDBJ databases">
        <title>Collection of gut derived symbiotic bacterial strains cultured from healthy donors.</title>
        <authorList>
            <person name="Lin H."/>
            <person name="Kohout C."/>
            <person name="Waligurski E."/>
            <person name="Pamer E.G."/>
        </authorList>
    </citation>
    <scope>NUCLEOTIDE SEQUENCE</scope>
    <source>
        <strain evidence="1">MSK.14.39</strain>
    </source>
</reference>
<protein>
    <submittedName>
        <fullName evidence="1">Uncharacterized protein</fullName>
    </submittedName>
</protein>
<evidence type="ECO:0000313" key="2">
    <source>
        <dbReference type="Proteomes" id="UP001108123"/>
    </source>
</evidence>
<accession>A0A9Q4AD00</accession>
<comment type="caution">
    <text evidence="1">The sequence shown here is derived from an EMBL/GenBank/DDBJ whole genome shotgun (WGS) entry which is preliminary data.</text>
</comment>
<organism evidence="1 2">
    <name type="scientific">Anaerosalibacter bizertensis</name>
    <dbReference type="NCBI Taxonomy" id="932217"/>
    <lineage>
        <taxon>Bacteria</taxon>
        <taxon>Bacillati</taxon>
        <taxon>Bacillota</taxon>
        <taxon>Tissierellia</taxon>
        <taxon>Tissierellales</taxon>
        <taxon>Sporanaerobacteraceae</taxon>
        <taxon>Anaerosalibacter</taxon>
    </lineage>
</organism>
<dbReference type="EMBL" id="JAKNID010000040">
    <property type="protein sequence ID" value="MCG4565618.1"/>
    <property type="molecule type" value="Genomic_DNA"/>
</dbReference>
<name>A0A9Q4AD00_9FIRM</name>
<evidence type="ECO:0000313" key="1">
    <source>
        <dbReference type="EMBL" id="MCG4565618.1"/>
    </source>
</evidence>
<gene>
    <name evidence="1" type="ORF">L0P62_09160</name>
</gene>